<proteinExistence type="predicted"/>
<evidence type="ECO:0008006" key="3">
    <source>
        <dbReference type="Google" id="ProtNLM"/>
    </source>
</evidence>
<name>A0A1M5HJ59_9SPHI</name>
<reference evidence="2" key="1">
    <citation type="submission" date="2016-11" db="EMBL/GenBank/DDBJ databases">
        <authorList>
            <person name="Varghese N."/>
            <person name="Submissions S."/>
        </authorList>
    </citation>
    <scope>NUCLEOTIDE SEQUENCE [LARGE SCALE GENOMIC DNA]</scope>
    <source>
        <strain evidence="2">DSM 16990</strain>
    </source>
</reference>
<dbReference type="RefSeq" id="WP_073233413.1">
    <property type="nucleotide sequence ID" value="NZ_FQUQ01000004.1"/>
</dbReference>
<dbReference type="PROSITE" id="PS51257">
    <property type="entry name" value="PROKAR_LIPOPROTEIN"/>
    <property type="match status" value="1"/>
</dbReference>
<accession>A0A1M5HJ59</accession>
<gene>
    <name evidence="1" type="ORF">SAMN04488522_104685</name>
</gene>
<evidence type="ECO:0000313" key="2">
    <source>
        <dbReference type="Proteomes" id="UP000184287"/>
    </source>
</evidence>
<protein>
    <recommendedName>
        <fullName evidence="3">DUF4302 domain-containing protein</fullName>
    </recommendedName>
</protein>
<sequence>MKKIIYYSLILLGLAGCKKSNIAADQRPDERLTDAIAVYQKQLVASENGWIGYLFPKGGGSYTFKFKFDDKNRVITYSDIDKDKATTGKESSYRIKGTQLPALYFDTYSYLHLLADPDPKSAGGAEGKGFVSDFEFSFLASGADTIKLQGNLNGSNMILVRAKATEGDDYIDKAFTNNNYLATIANFKYYYNKLSIAGKEYNVSLNSDKHTISFYYDQSGFKSFTTEYGITANGLILRVPFVDGTTVVSELSGFNIDVAAGTAEFTAAGTKLTMTNGAIPLIIDKGAPTRMFVTKQHTWVSKNGFTLAGVKDAHGVKSINGFTEIQYIPNWFNDPFDIAWFKYNGGNRYGPIFNTRLDPDGKMVFVKSPYGNQANPSGNNPGAAGVAIVNKFYNQFTEVGGYYAFETGKNTFDLVSVTDSKNWIRFQ</sequence>
<dbReference type="AlphaFoldDB" id="A0A1M5HJ59"/>
<dbReference type="Pfam" id="PF14135">
    <property type="entry name" value="DUF4302"/>
    <property type="match status" value="1"/>
</dbReference>
<dbReference type="InterPro" id="IPR025396">
    <property type="entry name" value="DUF4302"/>
</dbReference>
<dbReference type="EMBL" id="FQUQ01000004">
    <property type="protein sequence ID" value="SHG15975.1"/>
    <property type="molecule type" value="Genomic_DNA"/>
</dbReference>
<dbReference type="Proteomes" id="UP000184287">
    <property type="component" value="Unassembled WGS sequence"/>
</dbReference>
<dbReference type="OrthoDB" id="707849at2"/>
<evidence type="ECO:0000313" key="1">
    <source>
        <dbReference type="EMBL" id="SHG15975.1"/>
    </source>
</evidence>
<keyword evidence="2" id="KW-1185">Reference proteome</keyword>
<organism evidence="1 2">
    <name type="scientific">Pedobacter caeni</name>
    <dbReference type="NCBI Taxonomy" id="288992"/>
    <lineage>
        <taxon>Bacteria</taxon>
        <taxon>Pseudomonadati</taxon>
        <taxon>Bacteroidota</taxon>
        <taxon>Sphingobacteriia</taxon>
        <taxon>Sphingobacteriales</taxon>
        <taxon>Sphingobacteriaceae</taxon>
        <taxon>Pedobacter</taxon>
    </lineage>
</organism>
<dbReference type="STRING" id="288992.SAMN04488522_104685"/>